<dbReference type="PANTHER" id="PTHR42733">
    <property type="entry name" value="DJ-1 PROTEIN"/>
    <property type="match status" value="1"/>
</dbReference>
<dbReference type="Pfam" id="PF01965">
    <property type="entry name" value="DJ-1_PfpI"/>
    <property type="match status" value="1"/>
</dbReference>
<dbReference type="SUPFAM" id="SSF52317">
    <property type="entry name" value="Class I glutamine amidotransferase-like"/>
    <property type="match status" value="1"/>
</dbReference>
<feature type="domain" description="DJ-1/PfpI" evidence="2">
    <location>
        <begin position="10"/>
        <end position="177"/>
    </location>
</feature>
<dbReference type="EMBL" id="CP012700">
    <property type="protein sequence ID" value="ALH79821.1"/>
    <property type="molecule type" value="Genomic_DNA"/>
</dbReference>
<dbReference type="Proteomes" id="UP000058074">
    <property type="component" value="Chromosome"/>
</dbReference>
<sequence length="187" mass="19637">MAASTPLAAHRILIMATDGFEQSELEVPLARLREAGATVDVASLDTAEITGWDEDDWGDDIEVDLKIADVDIDDYDALVLPGGQINPDLLRVETAAIALIKGFAAADKPVAAICHAPWLLVEAGLAKGRRMTSYKSIRTDVANAGADVVDEAVVVDGNLITSRCPDDLDAFCNAIITAVAAAVAHAD</sequence>
<dbReference type="RefSeq" id="WP_054587230.1">
    <property type="nucleotide sequence ID" value="NZ_CP012700.1"/>
</dbReference>
<dbReference type="InterPro" id="IPR006286">
    <property type="entry name" value="C56_PfpI-like"/>
</dbReference>
<dbReference type="PROSITE" id="PS51276">
    <property type="entry name" value="PEPTIDASE_C56_PFPI"/>
    <property type="match status" value="1"/>
</dbReference>
<comment type="similarity">
    <text evidence="1">Belongs to the peptidase C56 family.</text>
</comment>
<dbReference type="InterPro" id="IPR002818">
    <property type="entry name" value="DJ-1/PfpI"/>
</dbReference>
<dbReference type="KEGG" id="smag:AN936_05420"/>
<reference evidence="3 4" key="1">
    <citation type="journal article" date="2015" name="Genome Announc.">
        <title>Complete Genome Sequence of Polypropylene Glycol- and Polyethylene Glycol-Degrading Sphingopyxis macrogoltabida Strain EY-1.</title>
        <authorList>
            <person name="Ohtsubo Y."/>
            <person name="Nagata Y."/>
            <person name="Numata M."/>
            <person name="Tsuchikane K."/>
            <person name="Hosoyama A."/>
            <person name="Yamazoe A."/>
            <person name="Tsuda M."/>
            <person name="Fujita N."/>
            <person name="Kawai F."/>
        </authorList>
    </citation>
    <scope>NUCLEOTIDE SEQUENCE [LARGE SCALE GENOMIC DNA]</scope>
    <source>
        <strain evidence="3 4">EY-1</strain>
    </source>
</reference>
<dbReference type="Gene3D" id="3.40.50.880">
    <property type="match status" value="1"/>
</dbReference>
<dbReference type="InterPro" id="IPR029062">
    <property type="entry name" value="Class_I_gatase-like"/>
</dbReference>
<evidence type="ECO:0000313" key="4">
    <source>
        <dbReference type="Proteomes" id="UP000058074"/>
    </source>
</evidence>
<protein>
    <submittedName>
        <fullName evidence="3">Glutamine amidotransferase</fullName>
    </submittedName>
</protein>
<evidence type="ECO:0000259" key="2">
    <source>
        <dbReference type="Pfam" id="PF01965"/>
    </source>
</evidence>
<proteinExistence type="inferred from homology"/>
<accession>A0A0N9UXU7</accession>
<gene>
    <name evidence="3" type="ORF">AN936_05420</name>
</gene>
<evidence type="ECO:0000256" key="1">
    <source>
        <dbReference type="ARBA" id="ARBA00008542"/>
    </source>
</evidence>
<keyword evidence="3" id="KW-0808">Transferase</keyword>
<dbReference type="CDD" id="cd03134">
    <property type="entry name" value="GATase1_PfpI_like"/>
    <property type="match status" value="1"/>
</dbReference>
<dbReference type="AlphaFoldDB" id="A0A0N9UXU7"/>
<dbReference type="OrthoDB" id="9792284at2"/>
<evidence type="ECO:0000313" key="3">
    <source>
        <dbReference type="EMBL" id="ALH79821.1"/>
    </source>
</evidence>
<name>A0A0N9UXU7_SPHMC</name>
<dbReference type="PATRIC" id="fig|33050.5.peg.1125"/>
<dbReference type="NCBIfam" id="TIGR01382">
    <property type="entry name" value="PfpI"/>
    <property type="match status" value="1"/>
</dbReference>
<keyword evidence="3" id="KW-0315">Glutamine amidotransferase</keyword>
<dbReference type="GO" id="GO:0016740">
    <property type="term" value="F:transferase activity"/>
    <property type="evidence" value="ECO:0007669"/>
    <property type="project" value="UniProtKB-KW"/>
</dbReference>
<dbReference type="PANTHER" id="PTHR42733:SF12">
    <property type="entry name" value="PROTEINASE"/>
    <property type="match status" value="1"/>
</dbReference>
<organism evidence="3 4">
    <name type="scientific">Sphingopyxis macrogoltabida</name>
    <name type="common">Sphingomonas macrogoltabidus</name>
    <dbReference type="NCBI Taxonomy" id="33050"/>
    <lineage>
        <taxon>Bacteria</taxon>
        <taxon>Pseudomonadati</taxon>
        <taxon>Pseudomonadota</taxon>
        <taxon>Alphaproteobacteria</taxon>
        <taxon>Sphingomonadales</taxon>
        <taxon>Sphingomonadaceae</taxon>
        <taxon>Sphingopyxis</taxon>
    </lineage>
</organism>